<reference evidence="2" key="1">
    <citation type="submission" date="2023-03" db="EMBL/GenBank/DDBJ databases">
        <title>Draft genome sequence of a Mycolicibacterium mageritense strain H4_3_1 isolated from a hybrid biological-inorganic system reactor.</title>
        <authorList>
            <person name="Feng X."/>
            <person name="Kazama D."/>
            <person name="Sato K."/>
            <person name="Kobayashi H."/>
        </authorList>
    </citation>
    <scope>NUCLEOTIDE SEQUENCE</scope>
    <source>
        <strain evidence="2">H4_3_1</strain>
    </source>
</reference>
<sequence length="272" mass="29565">MTPFDLRPLFPLERELLLDLLASLDTAEWTKPTVCPGWAVRDITAHILNDHVRRLSGLRDGHPGAVFANDETLPRYLAGTNDEFVRAMRQCSPNTMIDLLTHLGPQLDDAWAAVDPAGPAHLDVSWAGAGPSPAWLDIAREYTEHWVHQQQIRDAVSRPGADDVTLLHPVIVTFMHAVPHALRNQSRPPGTAVRFEVTGPAGGTWDVVSDGAGWDLTAPSATAPVATVRLDQNTLWRLASRGITVEQGRRRAELDGDRGLAECAASLLAVVG</sequence>
<dbReference type="RefSeq" id="WP_276823059.1">
    <property type="nucleotide sequence ID" value="NZ_AP027452.1"/>
</dbReference>
<organism evidence="2 3">
    <name type="scientific">Mycolicibacterium mageritense</name>
    <name type="common">Mycobacterium mageritense</name>
    <dbReference type="NCBI Taxonomy" id="53462"/>
    <lineage>
        <taxon>Bacteria</taxon>
        <taxon>Bacillati</taxon>
        <taxon>Actinomycetota</taxon>
        <taxon>Actinomycetes</taxon>
        <taxon>Mycobacteriales</taxon>
        <taxon>Mycobacteriaceae</taxon>
        <taxon>Mycolicibacterium</taxon>
    </lineage>
</organism>
<dbReference type="NCBIfam" id="TIGR03083">
    <property type="entry name" value="maleylpyruvate isomerase family mycothiol-dependent enzyme"/>
    <property type="match status" value="1"/>
</dbReference>
<dbReference type="InterPro" id="IPR034660">
    <property type="entry name" value="DinB/YfiT-like"/>
</dbReference>
<dbReference type="InterPro" id="IPR017517">
    <property type="entry name" value="Maleyloyr_isom"/>
</dbReference>
<evidence type="ECO:0000313" key="3">
    <source>
        <dbReference type="Proteomes" id="UP001241092"/>
    </source>
</evidence>
<dbReference type="EMBL" id="AP027452">
    <property type="protein sequence ID" value="BDY32940.1"/>
    <property type="molecule type" value="Genomic_DNA"/>
</dbReference>
<gene>
    <name evidence="2" type="ORF">hbim_06912</name>
</gene>
<feature type="domain" description="Mycothiol-dependent maleylpyruvate isomerase metal-binding" evidence="1">
    <location>
        <begin position="13"/>
        <end position="152"/>
    </location>
</feature>
<dbReference type="Gene3D" id="1.20.120.450">
    <property type="entry name" value="dinb family like domain"/>
    <property type="match status" value="1"/>
</dbReference>
<dbReference type="Proteomes" id="UP001241092">
    <property type="component" value="Chromosome"/>
</dbReference>
<dbReference type="Pfam" id="PF11716">
    <property type="entry name" value="MDMPI_N"/>
    <property type="match status" value="1"/>
</dbReference>
<accession>A0AAI8U1P7</accession>
<dbReference type="InterPro" id="IPR024344">
    <property type="entry name" value="MDMPI_metal-binding"/>
</dbReference>
<evidence type="ECO:0000313" key="2">
    <source>
        <dbReference type="EMBL" id="BDY32940.1"/>
    </source>
</evidence>
<evidence type="ECO:0000259" key="1">
    <source>
        <dbReference type="Pfam" id="PF11716"/>
    </source>
</evidence>
<protein>
    <recommendedName>
        <fullName evidence="1">Mycothiol-dependent maleylpyruvate isomerase metal-binding domain-containing protein</fullName>
    </recommendedName>
</protein>
<dbReference type="GO" id="GO:0046872">
    <property type="term" value="F:metal ion binding"/>
    <property type="evidence" value="ECO:0007669"/>
    <property type="project" value="InterPro"/>
</dbReference>
<dbReference type="SUPFAM" id="SSF109854">
    <property type="entry name" value="DinB/YfiT-like putative metalloenzymes"/>
    <property type="match status" value="1"/>
</dbReference>
<name>A0AAI8U1P7_MYCME</name>
<dbReference type="AlphaFoldDB" id="A0AAI8U1P7"/>
<proteinExistence type="predicted"/>